<dbReference type="OrthoDB" id="252767at2759"/>
<evidence type="ECO:0000313" key="3">
    <source>
        <dbReference type="Proteomes" id="UP000031737"/>
    </source>
</evidence>
<feature type="region of interest" description="Disordered" evidence="1">
    <location>
        <begin position="1"/>
        <end position="28"/>
    </location>
</feature>
<comment type="caution">
    <text evidence="2">The sequence shown here is derived from an EMBL/GenBank/DDBJ whole genome shotgun (WGS) entry which is preliminary data.</text>
</comment>
<proteinExistence type="predicted"/>
<name>A0A061J645_TRYRA</name>
<protein>
    <submittedName>
        <fullName evidence="2">Uncharacterized protein</fullName>
    </submittedName>
</protein>
<reference evidence="2 3" key="1">
    <citation type="submission" date="2013-07" db="EMBL/GenBank/DDBJ databases">
        <authorList>
            <person name="Stoco P.H."/>
            <person name="Wagner G."/>
            <person name="Gerber A."/>
            <person name="Zaha A."/>
            <person name="Thompson C."/>
            <person name="Bartholomeu D.C."/>
            <person name="Luckemeyer D.D."/>
            <person name="Bahia D."/>
            <person name="Loreto E."/>
            <person name="Prestes E.B."/>
            <person name="Lima F.M."/>
            <person name="Rodrigues-Luiz G."/>
            <person name="Vallejo G.A."/>
            <person name="Filho J.F."/>
            <person name="Monteiro K.M."/>
            <person name="Tyler K.M."/>
            <person name="de Almeida L.G."/>
            <person name="Ortiz M.F."/>
            <person name="Siervo M.A."/>
            <person name="de Moraes M.H."/>
            <person name="Cunha O.L."/>
            <person name="Mendonca-Neto R."/>
            <person name="Silva R."/>
            <person name="Teixeira S.M."/>
            <person name="Murta S.M."/>
            <person name="Sincero T.C."/>
            <person name="Mendes T.A."/>
            <person name="Urmenyi T.P."/>
            <person name="Silva V.G."/>
            <person name="da Rocha W.D."/>
            <person name="Andersson B."/>
            <person name="Romanha A.J."/>
            <person name="Steindel M."/>
            <person name="de Vasconcelos A.T."/>
            <person name="Grisard E.C."/>
        </authorList>
    </citation>
    <scope>NUCLEOTIDE SEQUENCE [LARGE SCALE GENOMIC DNA]</scope>
    <source>
        <strain evidence="2 3">SC58</strain>
    </source>
</reference>
<evidence type="ECO:0000256" key="1">
    <source>
        <dbReference type="SAM" id="MobiDB-lite"/>
    </source>
</evidence>
<dbReference type="Proteomes" id="UP000031737">
    <property type="component" value="Unassembled WGS sequence"/>
</dbReference>
<accession>A0A061J645</accession>
<dbReference type="VEuPathDB" id="TriTrypDB:TRSC58_01356"/>
<evidence type="ECO:0000313" key="2">
    <source>
        <dbReference type="EMBL" id="ESL10903.1"/>
    </source>
</evidence>
<dbReference type="EMBL" id="AUPL01001356">
    <property type="protein sequence ID" value="ESL10903.1"/>
    <property type="molecule type" value="Genomic_DNA"/>
</dbReference>
<keyword evidence="3" id="KW-1185">Reference proteome</keyword>
<sequence>MPPAEGTTGDGESGSVIPPTGRAQAKRVRLPTRFLDFPARTSAGREKRQRSLLSSEETAAARAVLARFELSLPTTRFDEQLESILSKSW</sequence>
<gene>
    <name evidence="2" type="ORF">TRSC58_01356</name>
</gene>
<dbReference type="AlphaFoldDB" id="A0A061J645"/>
<organism evidence="2 3">
    <name type="scientific">Trypanosoma rangeli SC58</name>
    <dbReference type="NCBI Taxonomy" id="429131"/>
    <lineage>
        <taxon>Eukaryota</taxon>
        <taxon>Discoba</taxon>
        <taxon>Euglenozoa</taxon>
        <taxon>Kinetoplastea</taxon>
        <taxon>Metakinetoplastina</taxon>
        <taxon>Trypanosomatida</taxon>
        <taxon>Trypanosomatidae</taxon>
        <taxon>Trypanosoma</taxon>
        <taxon>Herpetosoma</taxon>
    </lineage>
</organism>